<dbReference type="AlphaFoldDB" id="A0A381C5Q8"/>
<gene>
    <name evidence="1" type="ORF">NCTC12119_01751</name>
</gene>
<evidence type="ECO:0000313" key="2">
    <source>
        <dbReference type="Proteomes" id="UP000255528"/>
    </source>
</evidence>
<proteinExistence type="predicted"/>
<protein>
    <submittedName>
        <fullName evidence="1">Uncharacterized protein</fullName>
    </submittedName>
</protein>
<reference evidence="1 2" key="1">
    <citation type="submission" date="2018-06" db="EMBL/GenBank/DDBJ databases">
        <authorList>
            <consortium name="Pathogen Informatics"/>
            <person name="Doyle S."/>
        </authorList>
    </citation>
    <scope>NUCLEOTIDE SEQUENCE [LARGE SCALE GENOMIC DNA]</scope>
    <source>
        <strain evidence="1 2">NCTC12119</strain>
    </source>
</reference>
<dbReference type="EMBL" id="UIGI01000001">
    <property type="protein sequence ID" value="SUW63264.1"/>
    <property type="molecule type" value="Genomic_DNA"/>
</dbReference>
<name>A0A381C5Q8_9ENTR</name>
<accession>A0A381C5Q8</accession>
<evidence type="ECO:0000313" key="1">
    <source>
        <dbReference type="EMBL" id="SUW63264.1"/>
    </source>
</evidence>
<dbReference type="RefSeq" id="WP_115628022.1">
    <property type="nucleotide sequence ID" value="NZ_UIGI01000001.1"/>
</dbReference>
<dbReference type="Proteomes" id="UP000255528">
    <property type="component" value="Unassembled WGS sequence"/>
</dbReference>
<organism evidence="1 2">
    <name type="scientific">Buttiauxella agrestis</name>
    <dbReference type="NCBI Taxonomy" id="82977"/>
    <lineage>
        <taxon>Bacteria</taxon>
        <taxon>Pseudomonadati</taxon>
        <taxon>Pseudomonadota</taxon>
        <taxon>Gammaproteobacteria</taxon>
        <taxon>Enterobacterales</taxon>
        <taxon>Enterobacteriaceae</taxon>
        <taxon>Buttiauxella</taxon>
    </lineage>
</organism>
<sequence>MEFTDLPSDFQKVAVRTLCSILEGMGTEIESEPAKPLARNIKDAFIELHQINASSDSECGFKRLAASLSHFAMKDLLKYQEFQKCTHKSLARVRVKMVVDFSST</sequence>